<comment type="caution">
    <text evidence="1">The sequence shown here is derived from an EMBL/GenBank/DDBJ whole genome shotgun (WGS) entry which is preliminary data.</text>
</comment>
<proteinExistence type="predicted"/>
<protein>
    <submittedName>
        <fullName evidence="1">Uncharacterized protein</fullName>
    </submittedName>
</protein>
<reference evidence="1" key="2">
    <citation type="submission" date="2020-09" db="EMBL/GenBank/DDBJ databases">
        <authorList>
            <person name="Sun Q."/>
            <person name="Kim S."/>
        </authorList>
    </citation>
    <scope>NUCLEOTIDE SEQUENCE</scope>
    <source>
        <strain evidence="1">KCTC 12711</strain>
    </source>
</reference>
<accession>A0A918S1T7</accession>
<dbReference type="EMBL" id="BMXA01000009">
    <property type="protein sequence ID" value="GHA20729.1"/>
    <property type="molecule type" value="Genomic_DNA"/>
</dbReference>
<evidence type="ECO:0000313" key="2">
    <source>
        <dbReference type="Proteomes" id="UP000614811"/>
    </source>
</evidence>
<gene>
    <name evidence="1" type="ORF">GCM10008090_33320</name>
</gene>
<dbReference type="Proteomes" id="UP000614811">
    <property type="component" value="Unassembled WGS sequence"/>
</dbReference>
<keyword evidence="2" id="KW-1185">Reference proteome</keyword>
<sequence>MPSAAQFENDLIAKILDLATYQPFSDRYQTRRDDVTFGVSSLQVLPSQDQNGGVTGGYFVDDFVTITFDYKYNKFNAAKVETLDLIFGSPQGLITKQLEDTNNQWCTRSYYLTRNVGSFQWAIIFDHSSGPISEVLFDHFRIESGNNVKPWRCFDTSNESTDSQASAIQVIPSILGLLLVDDQTTTAPETAKVFGKLRLPSGVVAPAGGLEVDIRTFPVAIDFGGSSLQTSSAKVTIPAGETEVDYEFPFLISGDGVTRDLEYECLKGCAEIDVTTGGFWSNTTGTTDFFGATSYDVNTSVNVPITLEPADSYSGGIDFPGTEVASGEEQIVVSVEQATSGFDFPTVFSFYYYPEAGDAMIPFEIGVPTDSSTLGWTIRVKCNNCSAAWENATQYISRPAGYELSRSSVASHLFQSDADYDNIFLTLLLKPAP</sequence>
<name>A0A918S1T7_9GAMM</name>
<evidence type="ECO:0000313" key="1">
    <source>
        <dbReference type="EMBL" id="GHA20729.1"/>
    </source>
</evidence>
<organism evidence="1 2">
    <name type="scientific">Arenicella chitinivorans</name>
    <dbReference type="NCBI Taxonomy" id="1329800"/>
    <lineage>
        <taxon>Bacteria</taxon>
        <taxon>Pseudomonadati</taxon>
        <taxon>Pseudomonadota</taxon>
        <taxon>Gammaproteobacteria</taxon>
        <taxon>Arenicellales</taxon>
        <taxon>Arenicellaceae</taxon>
        <taxon>Arenicella</taxon>
    </lineage>
</organism>
<dbReference type="AlphaFoldDB" id="A0A918S1T7"/>
<reference evidence="1" key="1">
    <citation type="journal article" date="2014" name="Int. J. Syst. Evol. Microbiol.">
        <title>Complete genome sequence of Corynebacterium casei LMG S-19264T (=DSM 44701T), isolated from a smear-ripened cheese.</title>
        <authorList>
            <consortium name="US DOE Joint Genome Institute (JGI-PGF)"/>
            <person name="Walter F."/>
            <person name="Albersmeier A."/>
            <person name="Kalinowski J."/>
            <person name="Ruckert C."/>
        </authorList>
    </citation>
    <scope>NUCLEOTIDE SEQUENCE</scope>
    <source>
        <strain evidence="1">KCTC 12711</strain>
    </source>
</reference>